<evidence type="ECO:0000313" key="2">
    <source>
        <dbReference type="Proteomes" id="UP001259832"/>
    </source>
</evidence>
<dbReference type="Proteomes" id="UP001259832">
    <property type="component" value="Unassembled WGS sequence"/>
</dbReference>
<sequence>MSTPDTVRRNTPFNDQLLVLRTTEQQTPSTVRFNYDSIVSWSSAGRNDTEDEDERLPTFEACANAIVTAAERMVFLTRQPQSLAVAIAFDECMDIVTAAIAHLEQMESQGALPEGFLEVYRVMRNVRESLRPSSVRRSLQF</sequence>
<comment type="caution">
    <text evidence="1">The sequence shown here is derived from an EMBL/GenBank/DDBJ whole genome shotgun (WGS) entry which is preliminary data.</text>
</comment>
<reference evidence="1" key="1">
    <citation type="submission" date="2023-08" db="EMBL/GenBank/DDBJ databases">
        <title>Reference Genome Resource for the Citrus Pathogen Phytophthora citrophthora.</title>
        <authorList>
            <person name="Moller H."/>
            <person name="Coetzee B."/>
            <person name="Rose L.J."/>
            <person name="Van Niekerk J.M."/>
        </authorList>
    </citation>
    <scope>NUCLEOTIDE SEQUENCE</scope>
    <source>
        <strain evidence="1">STE-U-9442</strain>
    </source>
</reference>
<protein>
    <submittedName>
        <fullName evidence="1">Uncharacterized protein</fullName>
    </submittedName>
</protein>
<keyword evidence="2" id="KW-1185">Reference proteome</keyword>
<organism evidence="1 2">
    <name type="scientific">Phytophthora citrophthora</name>
    <dbReference type="NCBI Taxonomy" id="4793"/>
    <lineage>
        <taxon>Eukaryota</taxon>
        <taxon>Sar</taxon>
        <taxon>Stramenopiles</taxon>
        <taxon>Oomycota</taxon>
        <taxon>Peronosporomycetes</taxon>
        <taxon>Peronosporales</taxon>
        <taxon>Peronosporaceae</taxon>
        <taxon>Phytophthora</taxon>
    </lineage>
</organism>
<accession>A0AAD9G2B8</accession>
<evidence type="ECO:0000313" key="1">
    <source>
        <dbReference type="EMBL" id="KAK1930162.1"/>
    </source>
</evidence>
<name>A0AAD9G2B8_9STRA</name>
<proteinExistence type="predicted"/>
<gene>
    <name evidence="1" type="ORF">P3T76_014395</name>
</gene>
<dbReference type="EMBL" id="JASMQC010000041">
    <property type="protein sequence ID" value="KAK1930162.1"/>
    <property type="molecule type" value="Genomic_DNA"/>
</dbReference>
<dbReference type="AlphaFoldDB" id="A0AAD9G2B8"/>